<dbReference type="GO" id="GO:0003676">
    <property type="term" value="F:nucleic acid binding"/>
    <property type="evidence" value="ECO:0007669"/>
    <property type="project" value="InterPro"/>
</dbReference>
<reference evidence="11" key="1">
    <citation type="submission" date="2020-06" db="EMBL/GenBank/DDBJ databases">
        <authorList>
            <person name="Li T."/>
            <person name="Hu X."/>
            <person name="Zhang T."/>
            <person name="Song X."/>
            <person name="Zhang H."/>
            <person name="Dai N."/>
            <person name="Sheng W."/>
            <person name="Hou X."/>
            <person name="Wei L."/>
        </authorList>
    </citation>
    <scope>NUCLEOTIDE SEQUENCE</scope>
    <source>
        <strain evidence="11">KEN1</strain>
        <tissue evidence="11">Leaf</tissue>
    </source>
</reference>
<dbReference type="CDD" id="cd01647">
    <property type="entry name" value="RT_LTR"/>
    <property type="match status" value="1"/>
</dbReference>
<dbReference type="InterPro" id="IPR036397">
    <property type="entry name" value="RNaseH_sf"/>
</dbReference>
<evidence type="ECO:0000256" key="4">
    <source>
        <dbReference type="ARBA" id="ARBA00022759"/>
    </source>
</evidence>
<sequence>MEKPSNPSNKQKAREAPAAADTQALQVVPNAPLTSLSGTTTTTTPRSTDPTADTPRVTVTQDAPPMELSPTLLGTLQQMITSAICEQLTVLAPAQVTMQPEVVVPEQADPNLVIPRSEAVLGPAQQPPAQTGNKEGESLKDYLLRFNTAALEVPSATQEVKASAFAQGLMDGDFFKSLAKKPATKFDVLLARAAKYINMEDAQVSKREGRGEKRKENKDENPSKKPRMDFKDKKPAWHRVNMVHLKSEIERLIQNGYLQEYACWEKARGTGPYQKYETDKGKEVKDPSPASPVKNVPRTSMMGRTKVNDPPRKEIIRMITGGPTGGDSQRARTAQVREAYVIKMKEIMNVEPADDTPLIQFDQEEHNRPRIPGNDALVITTLLANYEIERVFIDSGSSADILFGEVYDQMQLGDGPLEVVDTSLYGFAGEARSRPTYYRHVNATSKLSKEERKEYWRKCREKKTPTSGERIQCLRTELKEEAPVTVQPVEELLTIELISGDPDKITKIGSKMKEDVREQVISCLRKNKDIFAWTPQDLEGIDPGGKWRMCIDFQDLNKACPKDYYLLPRIDQLVDFTSGCELLSMIDASQGYHQIMLAPEDHKRVSFIASDDKFCYVAMPFGLKNVGATYQRPVDKIFRPQLSRNMEVYVDDMLVRSKEAHDHVEDLNETFAVLRKYQLKLNPGKCAFGVSGGRFLGFMVTQRGDTLYLYISSTPQAVSSVLVREEEDNQTPIYYVSKVLNGAESRYPPIEKMALAWVITARKLRPYFLSYPVGVKTNTPLKQVLGKPEISGRLIKWAIELSEYDISYLPRTTIKAQALVDFVSEMTGTTQEEVPKARPWLPHVDGSSTAQGSGAGIVLTTPQGDDMEFAVKFEFKASNNKAEYESLVLGMRMAQDAGASHLLAYSDSHLIVKQVNGEYEAKEESMVQYL</sequence>
<keyword evidence="5" id="KW-0378">Hydrolase</keyword>
<comment type="caution">
    <text evidence="11">The sequence shown here is derived from an EMBL/GenBank/DDBJ whole genome shotgun (WGS) entry which is preliminary data.</text>
</comment>
<organism evidence="11">
    <name type="scientific">Sesamum latifolium</name>
    <dbReference type="NCBI Taxonomy" id="2727402"/>
    <lineage>
        <taxon>Eukaryota</taxon>
        <taxon>Viridiplantae</taxon>
        <taxon>Streptophyta</taxon>
        <taxon>Embryophyta</taxon>
        <taxon>Tracheophyta</taxon>
        <taxon>Spermatophyta</taxon>
        <taxon>Magnoliopsida</taxon>
        <taxon>eudicotyledons</taxon>
        <taxon>Gunneridae</taxon>
        <taxon>Pentapetalae</taxon>
        <taxon>asterids</taxon>
        <taxon>lamiids</taxon>
        <taxon>Lamiales</taxon>
        <taxon>Pedaliaceae</taxon>
        <taxon>Sesamum</taxon>
    </lineage>
</organism>
<dbReference type="GO" id="GO:0004523">
    <property type="term" value="F:RNA-DNA hybrid ribonuclease activity"/>
    <property type="evidence" value="ECO:0007669"/>
    <property type="project" value="InterPro"/>
</dbReference>
<dbReference type="InterPro" id="IPR043128">
    <property type="entry name" value="Rev_trsase/Diguanyl_cyclase"/>
</dbReference>
<dbReference type="InterPro" id="IPR041373">
    <property type="entry name" value="RT_RNaseH"/>
</dbReference>
<dbReference type="Gene3D" id="3.10.10.10">
    <property type="entry name" value="HIV Type 1 Reverse Transcriptase, subunit A, domain 1"/>
    <property type="match status" value="1"/>
</dbReference>
<feature type="region of interest" description="Disordered" evidence="7">
    <location>
        <begin position="202"/>
        <end position="231"/>
    </location>
</feature>
<evidence type="ECO:0000259" key="9">
    <source>
        <dbReference type="Pfam" id="PF13456"/>
    </source>
</evidence>
<evidence type="ECO:0000256" key="2">
    <source>
        <dbReference type="ARBA" id="ARBA00022695"/>
    </source>
</evidence>
<dbReference type="AlphaFoldDB" id="A0AAW2UJ03"/>
<evidence type="ECO:0000256" key="6">
    <source>
        <dbReference type="ARBA" id="ARBA00022918"/>
    </source>
</evidence>
<feature type="region of interest" description="Disordered" evidence="7">
    <location>
        <begin position="1"/>
        <end position="66"/>
    </location>
</feature>
<keyword evidence="3" id="KW-0540">Nuclease</keyword>
<feature type="domain" description="RNase H type-1" evidence="9">
    <location>
        <begin position="844"/>
        <end position="926"/>
    </location>
</feature>
<dbReference type="InterPro" id="IPR012337">
    <property type="entry name" value="RNaseH-like_sf"/>
</dbReference>
<evidence type="ECO:0000256" key="1">
    <source>
        <dbReference type="ARBA" id="ARBA00022679"/>
    </source>
</evidence>
<dbReference type="InterPro" id="IPR002156">
    <property type="entry name" value="RNaseH_domain"/>
</dbReference>
<feature type="region of interest" description="Disordered" evidence="7">
    <location>
        <begin position="277"/>
        <end position="308"/>
    </location>
</feature>
<keyword evidence="6" id="KW-0695">RNA-directed DNA polymerase</keyword>
<dbReference type="Pfam" id="PF13456">
    <property type="entry name" value="RVT_3"/>
    <property type="match status" value="1"/>
</dbReference>
<feature type="compositionally biased region" description="Basic and acidic residues" evidence="7">
    <location>
        <begin position="203"/>
        <end position="231"/>
    </location>
</feature>
<dbReference type="InterPro" id="IPR043502">
    <property type="entry name" value="DNA/RNA_pol_sf"/>
</dbReference>
<feature type="compositionally biased region" description="Polar residues" evidence="7">
    <location>
        <begin position="1"/>
        <end position="10"/>
    </location>
</feature>
<evidence type="ECO:0000259" key="8">
    <source>
        <dbReference type="Pfam" id="PF00078"/>
    </source>
</evidence>
<dbReference type="GO" id="GO:0003964">
    <property type="term" value="F:RNA-directed DNA polymerase activity"/>
    <property type="evidence" value="ECO:0007669"/>
    <property type="project" value="UniProtKB-KW"/>
</dbReference>
<proteinExistence type="predicted"/>
<dbReference type="CDD" id="cd09279">
    <property type="entry name" value="RNase_HI_like"/>
    <property type="match status" value="1"/>
</dbReference>
<reference evidence="11" key="2">
    <citation type="journal article" date="2024" name="Plant">
        <title>Genomic evolution and insights into agronomic trait innovations of Sesamum species.</title>
        <authorList>
            <person name="Miao H."/>
            <person name="Wang L."/>
            <person name="Qu L."/>
            <person name="Liu H."/>
            <person name="Sun Y."/>
            <person name="Le M."/>
            <person name="Wang Q."/>
            <person name="Wei S."/>
            <person name="Zheng Y."/>
            <person name="Lin W."/>
            <person name="Duan Y."/>
            <person name="Cao H."/>
            <person name="Xiong S."/>
            <person name="Wang X."/>
            <person name="Wei L."/>
            <person name="Li C."/>
            <person name="Ma Q."/>
            <person name="Ju M."/>
            <person name="Zhao R."/>
            <person name="Li G."/>
            <person name="Mu C."/>
            <person name="Tian Q."/>
            <person name="Mei H."/>
            <person name="Zhang T."/>
            <person name="Gao T."/>
            <person name="Zhang H."/>
        </authorList>
    </citation>
    <scope>NUCLEOTIDE SEQUENCE</scope>
    <source>
        <strain evidence="11">KEN1</strain>
    </source>
</reference>
<dbReference type="Gene3D" id="3.10.20.370">
    <property type="match status" value="1"/>
</dbReference>
<keyword evidence="1" id="KW-0808">Transferase</keyword>
<dbReference type="Gene3D" id="3.30.420.10">
    <property type="entry name" value="Ribonuclease H-like superfamily/Ribonuclease H"/>
    <property type="match status" value="1"/>
</dbReference>
<keyword evidence="4" id="KW-0255">Endonuclease</keyword>
<evidence type="ECO:0000313" key="11">
    <source>
        <dbReference type="EMBL" id="KAL0415936.1"/>
    </source>
</evidence>
<evidence type="ECO:0000259" key="10">
    <source>
        <dbReference type="Pfam" id="PF17917"/>
    </source>
</evidence>
<evidence type="ECO:0000256" key="5">
    <source>
        <dbReference type="ARBA" id="ARBA00022801"/>
    </source>
</evidence>
<evidence type="ECO:0008006" key="12">
    <source>
        <dbReference type="Google" id="ProtNLM"/>
    </source>
</evidence>
<dbReference type="PANTHER" id="PTHR48475">
    <property type="entry name" value="RIBONUCLEASE H"/>
    <property type="match status" value="1"/>
</dbReference>
<dbReference type="Pfam" id="PF00078">
    <property type="entry name" value="RVT_1"/>
    <property type="match status" value="1"/>
</dbReference>
<feature type="domain" description="Reverse transcriptase" evidence="8">
    <location>
        <begin position="543"/>
        <end position="699"/>
    </location>
</feature>
<dbReference type="PANTHER" id="PTHR48475:SF2">
    <property type="entry name" value="RIBONUCLEASE H"/>
    <property type="match status" value="1"/>
</dbReference>
<dbReference type="SUPFAM" id="SSF56672">
    <property type="entry name" value="DNA/RNA polymerases"/>
    <property type="match status" value="1"/>
</dbReference>
<dbReference type="SUPFAM" id="SSF53098">
    <property type="entry name" value="Ribonuclease H-like"/>
    <property type="match status" value="1"/>
</dbReference>
<keyword evidence="2" id="KW-0548">Nucleotidyltransferase</keyword>
<accession>A0AAW2UJ03</accession>
<gene>
    <name evidence="11" type="ORF">Slati_3425500</name>
</gene>
<dbReference type="EMBL" id="JACGWN010000012">
    <property type="protein sequence ID" value="KAL0415936.1"/>
    <property type="molecule type" value="Genomic_DNA"/>
</dbReference>
<dbReference type="Gene3D" id="3.30.70.270">
    <property type="match status" value="1"/>
</dbReference>
<feature type="compositionally biased region" description="Low complexity" evidence="7">
    <location>
        <begin position="31"/>
        <end position="56"/>
    </location>
</feature>
<dbReference type="Pfam" id="PF17917">
    <property type="entry name" value="RT_RNaseH"/>
    <property type="match status" value="1"/>
</dbReference>
<feature type="compositionally biased region" description="Basic and acidic residues" evidence="7">
    <location>
        <begin position="277"/>
        <end position="286"/>
    </location>
</feature>
<name>A0AAW2UJ03_9LAMI</name>
<protein>
    <recommendedName>
        <fullName evidence="12">Reverse transcriptase</fullName>
    </recommendedName>
</protein>
<dbReference type="InterPro" id="IPR000477">
    <property type="entry name" value="RT_dom"/>
</dbReference>
<evidence type="ECO:0000256" key="7">
    <source>
        <dbReference type="SAM" id="MobiDB-lite"/>
    </source>
</evidence>
<feature type="domain" description="Reverse transcriptase RNase H-like" evidence="10">
    <location>
        <begin position="706"/>
        <end position="804"/>
    </location>
</feature>
<evidence type="ECO:0000256" key="3">
    <source>
        <dbReference type="ARBA" id="ARBA00022722"/>
    </source>
</evidence>